<dbReference type="GO" id="GO:0005886">
    <property type="term" value="C:plasma membrane"/>
    <property type="evidence" value="ECO:0007669"/>
    <property type="project" value="UniProtKB-SubCell"/>
</dbReference>
<evidence type="ECO:0000256" key="2">
    <source>
        <dbReference type="ARBA" id="ARBA00020484"/>
    </source>
</evidence>
<dbReference type="GO" id="GO:0070181">
    <property type="term" value="F:small ribosomal subunit rRNA binding"/>
    <property type="evidence" value="ECO:0007669"/>
    <property type="project" value="UniProtKB-UniRule"/>
</dbReference>
<feature type="region of interest" description="G3" evidence="7">
    <location>
        <begin position="60"/>
        <end position="63"/>
    </location>
</feature>
<keyword evidence="6" id="KW-0699">rRNA-binding</keyword>
<dbReference type="InterPro" id="IPR004044">
    <property type="entry name" value="KH_dom_type_2"/>
</dbReference>
<dbReference type="NCBIfam" id="TIGR00231">
    <property type="entry name" value="small_GTP"/>
    <property type="match status" value="1"/>
</dbReference>
<name>A0A368E292_9PROT</name>
<dbReference type="PANTHER" id="PTHR42698">
    <property type="entry name" value="GTPASE ERA"/>
    <property type="match status" value="1"/>
</dbReference>
<dbReference type="Pfam" id="PF01926">
    <property type="entry name" value="MMR_HSR1"/>
    <property type="match status" value="1"/>
</dbReference>
<evidence type="ECO:0000259" key="10">
    <source>
        <dbReference type="PROSITE" id="PS51713"/>
    </source>
</evidence>
<protein>
    <recommendedName>
        <fullName evidence="2 6">GTPase Era</fullName>
    </recommendedName>
</protein>
<feature type="binding site" evidence="6">
    <location>
        <begin position="60"/>
        <end position="64"/>
    </location>
    <ligand>
        <name>GTP</name>
        <dbReference type="ChEBI" id="CHEBI:37565"/>
    </ligand>
</feature>
<dbReference type="GO" id="GO:0043024">
    <property type="term" value="F:ribosomal small subunit binding"/>
    <property type="evidence" value="ECO:0007669"/>
    <property type="project" value="TreeGrafter"/>
</dbReference>
<dbReference type="InterPro" id="IPR006073">
    <property type="entry name" value="GTP-bd"/>
</dbReference>
<feature type="region of interest" description="G1" evidence="7">
    <location>
        <begin position="13"/>
        <end position="20"/>
    </location>
</feature>
<dbReference type="PRINTS" id="PR00326">
    <property type="entry name" value="GTP1OBG"/>
</dbReference>
<keyword evidence="6" id="KW-0472">Membrane</keyword>
<dbReference type="NCBIfam" id="TIGR00436">
    <property type="entry name" value="era"/>
    <property type="match status" value="1"/>
</dbReference>
<dbReference type="AlphaFoldDB" id="A0A368E292"/>
<evidence type="ECO:0000256" key="8">
    <source>
        <dbReference type="RuleBase" id="RU003761"/>
    </source>
</evidence>
<evidence type="ECO:0000256" key="6">
    <source>
        <dbReference type="HAMAP-Rule" id="MF_00367"/>
    </source>
</evidence>
<dbReference type="EMBL" id="QOQF01000007">
    <property type="protein sequence ID" value="RCL77575.1"/>
    <property type="molecule type" value="Genomic_DNA"/>
</dbReference>
<dbReference type="InterPro" id="IPR005225">
    <property type="entry name" value="Small_GTP-bd"/>
</dbReference>
<feature type="binding site" evidence="6">
    <location>
        <begin position="122"/>
        <end position="125"/>
    </location>
    <ligand>
        <name>GTP</name>
        <dbReference type="ChEBI" id="CHEBI:37565"/>
    </ligand>
</feature>
<feature type="region of interest" description="G5" evidence="7">
    <location>
        <begin position="151"/>
        <end position="153"/>
    </location>
</feature>
<feature type="binding site" evidence="6">
    <location>
        <begin position="13"/>
        <end position="20"/>
    </location>
    <ligand>
        <name>GTP</name>
        <dbReference type="ChEBI" id="CHEBI:37565"/>
    </ligand>
</feature>
<dbReference type="Pfam" id="PF07650">
    <property type="entry name" value="KH_2"/>
    <property type="match status" value="1"/>
</dbReference>
<keyword evidence="4 6" id="KW-0694">RNA-binding</keyword>
<dbReference type="NCBIfam" id="NF000908">
    <property type="entry name" value="PRK00089.1"/>
    <property type="match status" value="1"/>
</dbReference>
<dbReference type="Gene3D" id="3.30.300.20">
    <property type="match status" value="1"/>
</dbReference>
<comment type="caution">
    <text evidence="11">The sequence shown here is derived from an EMBL/GenBank/DDBJ whole genome shotgun (WGS) entry which is preliminary data.</text>
</comment>
<evidence type="ECO:0000313" key="11">
    <source>
        <dbReference type="EMBL" id="RCL77575.1"/>
    </source>
</evidence>
<feature type="region of interest" description="G2" evidence="7">
    <location>
        <begin position="39"/>
        <end position="43"/>
    </location>
</feature>
<accession>A0A368E292</accession>
<comment type="subcellular location">
    <subcellularLocation>
        <location evidence="6">Cytoplasm</location>
    </subcellularLocation>
    <subcellularLocation>
        <location evidence="6">Cell membrane</location>
        <topology evidence="6">Peripheral membrane protein</topology>
    </subcellularLocation>
</comment>
<feature type="region of interest" description="G4" evidence="7">
    <location>
        <begin position="122"/>
        <end position="125"/>
    </location>
</feature>
<dbReference type="PROSITE" id="PS51713">
    <property type="entry name" value="G_ERA"/>
    <property type="match status" value="1"/>
</dbReference>
<dbReference type="CDD" id="cd22534">
    <property type="entry name" value="KH-II_Era"/>
    <property type="match status" value="1"/>
</dbReference>
<dbReference type="InterPro" id="IPR027417">
    <property type="entry name" value="P-loop_NTPase"/>
</dbReference>
<dbReference type="GO" id="GO:0003924">
    <property type="term" value="F:GTPase activity"/>
    <property type="evidence" value="ECO:0007669"/>
    <property type="project" value="UniProtKB-UniRule"/>
</dbReference>
<comment type="function">
    <text evidence="6">An essential GTPase that binds both GDP and GTP, with rapid nucleotide exchange. Plays a role in 16S rRNA processing and 30S ribosomal subunit biogenesis and possibly also in cell cycle regulation and energy metabolism.</text>
</comment>
<dbReference type="GO" id="GO:0000028">
    <property type="term" value="P:ribosomal small subunit assembly"/>
    <property type="evidence" value="ECO:0007669"/>
    <property type="project" value="TreeGrafter"/>
</dbReference>
<comment type="subunit">
    <text evidence="6">Monomer.</text>
</comment>
<dbReference type="Gene3D" id="3.40.50.300">
    <property type="entry name" value="P-loop containing nucleotide triphosphate hydrolases"/>
    <property type="match status" value="1"/>
</dbReference>
<dbReference type="HAMAP" id="MF_00367">
    <property type="entry name" value="GTPase_Era"/>
    <property type="match status" value="1"/>
</dbReference>
<dbReference type="CDD" id="cd04163">
    <property type="entry name" value="Era"/>
    <property type="match status" value="1"/>
</dbReference>
<feature type="domain" description="Era-type G" evidence="10">
    <location>
        <begin position="5"/>
        <end position="172"/>
    </location>
</feature>
<evidence type="ECO:0000259" key="9">
    <source>
        <dbReference type="PROSITE" id="PS50823"/>
    </source>
</evidence>
<sequence length="305" mass="33921">MTEKRFGFIAVIGPPNAGKSTLSNALVGQKVAIVTHKAQTTRARLRAVVMHEQSQVVLVDTPGIFSGVKKLDKAMVQEAWSGAEEADAVLVVLDASRALPAETELVLAGVKGTSKPVILVLNKVDAVKREKLLELTQQLNEAADFTDTFMVSALKGTGLEELKNHLANLVPEGPWHYPEDMAADVPSLLLAAEVTREKLFLRMHQELPYALTVETESWKRQKDGSVRLEQVIFVRRDSQKAIVLGKRGQSIREIGSQARLEMEEVFGHKVHLFLFVKVRDNWIDDPERYRMMGIDYAGAVNAMER</sequence>
<dbReference type="SUPFAM" id="SSF52540">
    <property type="entry name" value="P-loop containing nucleoside triphosphate hydrolases"/>
    <property type="match status" value="1"/>
</dbReference>
<keyword evidence="6" id="KW-0690">Ribosome biogenesis</keyword>
<dbReference type="GO" id="GO:0005829">
    <property type="term" value="C:cytosol"/>
    <property type="evidence" value="ECO:0007669"/>
    <property type="project" value="TreeGrafter"/>
</dbReference>
<reference evidence="11 12" key="1">
    <citation type="journal article" date="2018" name="Microbiome">
        <title>Fine metagenomic profile of the Mediterranean stratified and mixed water columns revealed by assembly and recruitment.</title>
        <authorList>
            <person name="Haro-Moreno J.M."/>
            <person name="Lopez-Perez M."/>
            <person name="De La Torre J.R."/>
            <person name="Picazo A."/>
            <person name="Camacho A."/>
            <person name="Rodriguez-Valera F."/>
        </authorList>
    </citation>
    <scope>NUCLEOTIDE SEQUENCE [LARGE SCALE GENOMIC DNA]</scope>
    <source>
        <strain evidence="11">MED-G55</strain>
    </source>
</reference>
<evidence type="ECO:0000256" key="1">
    <source>
        <dbReference type="ARBA" id="ARBA00007921"/>
    </source>
</evidence>
<evidence type="ECO:0000256" key="5">
    <source>
        <dbReference type="ARBA" id="ARBA00023134"/>
    </source>
</evidence>
<keyword evidence="6" id="KW-0963">Cytoplasm</keyword>
<keyword evidence="5 6" id="KW-0342">GTP-binding</keyword>
<dbReference type="PANTHER" id="PTHR42698:SF1">
    <property type="entry name" value="GTPASE ERA, MITOCHONDRIAL"/>
    <property type="match status" value="1"/>
</dbReference>
<dbReference type="InterPro" id="IPR005662">
    <property type="entry name" value="GTPase_Era-like"/>
</dbReference>
<dbReference type="Proteomes" id="UP000252132">
    <property type="component" value="Unassembled WGS sequence"/>
</dbReference>
<evidence type="ECO:0000313" key="12">
    <source>
        <dbReference type="Proteomes" id="UP000252132"/>
    </source>
</evidence>
<evidence type="ECO:0000256" key="4">
    <source>
        <dbReference type="ARBA" id="ARBA00022884"/>
    </source>
</evidence>
<dbReference type="InterPro" id="IPR015946">
    <property type="entry name" value="KH_dom-like_a/b"/>
</dbReference>
<proteinExistence type="inferred from homology"/>
<keyword evidence="3 6" id="KW-0547">Nucleotide-binding</keyword>
<dbReference type="SUPFAM" id="SSF54814">
    <property type="entry name" value="Prokaryotic type KH domain (KH-domain type II)"/>
    <property type="match status" value="1"/>
</dbReference>
<dbReference type="GO" id="GO:0005525">
    <property type="term" value="F:GTP binding"/>
    <property type="evidence" value="ECO:0007669"/>
    <property type="project" value="UniProtKB-UniRule"/>
</dbReference>
<feature type="domain" description="KH type-2" evidence="9">
    <location>
        <begin position="203"/>
        <end position="280"/>
    </location>
</feature>
<dbReference type="InterPro" id="IPR009019">
    <property type="entry name" value="KH_sf_prok-type"/>
</dbReference>
<keyword evidence="6" id="KW-1003">Cell membrane</keyword>
<evidence type="ECO:0000256" key="3">
    <source>
        <dbReference type="ARBA" id="ARBA00022741"/>
    </source>
</evidence>
<dbReference type="InterPro" id="IPR030388">
    <property type="entry name" value="G_ERA_dom"/>
</dbReference>
<gene>
    <name evidence="6" type="primary">era</name>
    <name evidence="11" type="ORF">DBW69_03120</name>
</gene>
<organism evidence="11 12">
    <name type="scientific">PS1 clade bacterium</name>
    <dbReference type="NCBI Taxonomy" id="2175152"/>
    <lineage>
        <taxon>Bacteria</taxon>
        <taxon>Pseudomonadati</taxon>
        <taxon>Pseudomonadota</taxon>
        <taxon>Alphaproteobacteria</taxon>
        <taxon>PS1 clade</taxon>
    </lineage>
</organism>
<evidence type="ECO:0000256" key="7">
    <source>
        <dbReference type="PROSITE-ProRule" id="PRU01050"/>
    </source>
</evidence>
<comment type="similarity">
    <text evidence="1 6 7 8">Belongs to the TRAFAC class TrmE-Era-EngA-EngB-Septin-like GTPase superfamily. Era GTPase family.</text>
</comment>
<dbReference type="PROSITE" id="PS50823">
    <property type="entry name" value="KH_TYPE_2"/>
    <property type="match status" value="1"/>
</dbReference>